<feature type="chain" id="PRO_5015616061" description="Lipoprotein" evidence="1">
    <location>
        <begin position="24"/>
        <end position="248"/>
    </location>
</feature>
<evidence type="ECO:0000256" key="1">
    <source>
        <dbReference type="SAM" id="SignalP"/>
    </source>
</evidence>
<evidence type="ECO:0000313" key="2">
    <source>
        <dbReference type="EMBL" id="POG11520.1"/>
    </source>
</evidence>
<gene>
    <name evidence="2" type="ORF">BGP84_10945</name>
</gene>
<dbReference type="AlphaFoldDB" id="A0A2S3X7D7"/>
<dbReference type="Proteomes" id="UP000237230">
    <property type="component" value="Unassembled WGS sequence"/>
</dbReference>
<dbReference type="InterPro" id="IPR010239">
    <property type="entry name" value="CHP02001"/>
</dbReference>
<dbReference type="Pfam" id="PF09694">
    <property type="entry name" value="Gcw_chp"/>
    <property type="match status" value="1"/>
</dbReference>
<name>A0A2S3X7D7_PSEPU</name>
<reference evidence="2 3" key="1">
    <citation type="submission" date="2016-08" db="EMBL/GenBank/DDBJ databases">
        <authorList>
            <person name="Seilhamer J.J."/>
        </authorList>
    </citation>
    <scope>NUCLEOTIDE SEQUENCE [LARGE SCALE GENOMIC DNA]</scope>
    <source>
        <strain evidence="2 3">KH-21-114</strain>
    </source>
</reference>
<accession>A0A2S3X7D7</accession>
<dbReference type="NCBIfam" id="TIGR02001">
    <property type="entry name" value="gcw_chp"/>
    <property type="match status" value="1"/>
</dbReference>
<organism evidence="2 3">
    <name type="scientific">Pseudomonas putida</name>
    <name type="common">Arthrobacter siderocapsulatus</name>
    <dbReference type="NCBI Taxonomy" id="303"/>
    <lineage>
        <taxon>Bacteria</taxon>
        <taxon>Pseudomonadati</taxon>
        <taxon>Pseudomonadota</taxon>
        <taxon>Gammaproteobacteria</taxon>
        <taxon>Pseudomonadales</taxon>
        <taxon>Pseudomonadaceae</taxon>
        <taxon>Pseudomonas</taxon>
    </lineage>
</organism>
<evidence type="ECO:0000313" key="3">
    <source>
        <dbReference type="Proteomes" id="UP000237230"/>
    </source>
</evidence>
<dbReference type="OrthoDB" id="9793561at2"/>
<protein>
    <recommendedName>
        <fullName evidence="4">Lipoprotein</fullName>
    </recommendedName>
</protein>
<evidence type="ECO:0008006" key="4">
    <source>
        <dbReference type="Google" id="ProtNLM"/>
    </source>
</evidence>
<proteinExistence type="predicted"/>
<dbReference type="RefSeq" id="WP_103448236.1">
    <property type="nucleotide sequence ID" value="NZ_MINH01000019.1"/>
</dbReference>
<reference evidence="2 3" key="2">
    <citation type="submission" date="2018-03" db="EMBL/GenBank/DDBJ databases">
        <title>Draft genome of Pseudomonas putida strain KH-21-114.</title>
        <authorList>
            <person name="Yoshizawa S."/>
            <person name="Khan N.H."/>
            <person name="Nishimura M."/>
            <person name="Chiura H.X."/>
            <person name="Ogura Y."/>
            <person name="Hayashi T."/>
            <person name="Kogure K."/>
        </authorList>
    </citation>
    <scope>NUCLEOTIDE SEQUENCE [LARGE SCALE GENOMIC DNA]</scope>
    <source>
        <strain evidence="2 3">KH-21-114</strain>
    </source>
</reference>
<sequence>MKHATLAAVCAFGCAALAPAAIALPINDDFALDLDLAAVSDYRSRGISQTQGDPAAQAEVMLSHASGLYLGAWTSNVDFGFDSKTRQEVDYYGGWAWQMSEHANLDLGYLKYTYPKESRYNQSELYAIVDVHGFKLAAYYSTDATTQYGKDQDSLYTWVGYHTVLPLEVGLELRYGRADFKDPSYWSQSGQSRDSYREWEARFTRDFLGLTWRLSYMDTNLSQAECASNYGFDDVCSATVVAGVSKHF</sequence>
<comment type="caution">
    <text evidence="2">The sequence shown here is derived from an EMBL/GenBank/DDBJ whole genome shotgun (WGS) entry which is preliminary data.</text>
</comment>
<keyword evidence="1" id="KW-0732">Signal</keyword>
<feature type="signal peptide" evidence="1">
    <location>
        <begin position="1"/>
        <end position="23"/>
    </location>
</feature>
<dbReference type="EMBL" id="MINH01000019">
    <property type="protein sequence ID" value="POG11520.1"/>
    <property type="molecule type" value="Genomic_DNA"/>
</dbReference>